<dbReference type="EC" id="2.7.7.38" evidence="4"/>
<evidence type="ECO:0000256" key="2">
    <source>
        <dbReference type="ARBA" id="ARBA00022695"/>
    </source>
</evidence>
<dbReference type="NCBIfam" id="NF003952">
    <property type="entry name" value="PRK05450.1-5"/>
    <property type="match status" value="1"/>
</dbReference>
<dbReference type="NCBIfam" id="NF003948">
    <property type="entry name" value="PRK05450.1-1"/>
    <property type="match status" value="1"/>
</dbReference>
<reference evidence="4 5" key="1">
    <citation type="submission" date="2021-05" db="EMBL/GenBank/DDBJ databases">
        <title>Roseococcus sp. XZZS9, whole genome shotgun sequencing project.</title>
        <authorList>
            <person name="Zhao G."/>
            <person name="Shen L."/>
        </authorList>
    </citation>
    <scope>NUCLEOTIDE SEQUENCE [LARGE SCALE GENOMIC DNA]</scope>
    <source>
        <strain evidence="4 5">XZZS9</strain>
    </source>
</reference>
<dbReference type="Gene3D" id="3.90.550.10">
    <property type="entry name" value="Spore Coat Polysaccharide Biosynthesis Protein SpsA, Chain A"/>
    <property type="match status" value="1"/>
</dbReference>
<keyword evidence="3" id="KW-0448">Lipopolysaccharide biosynthesis</keyword>
<evidence type="ECO:0000313" key="4">
    <source>
        <dbReference type="EMBL" id="MBS7810047.1"/>
    </source>
</evidence>
<organism evidence="4 5">
    <name type="scientific">Roseococcus pinisoli</name>
    <dbReference type="NCBI Taxonomy" id="2835040"/>
    <lineage>
        <taxon>Bacteria</taxon>
        <taxon>Pseudomonadati</taxon>
        <taxon>Pseudomonadota</taxon>
        <taxon>Alphaproteobacteria</taxon>
        <taxon>Acetobacterales</taxon>
        <taxon>Roseomonadaceae</taxon>
        <taxon>Roseococcus</taxon>
    </lineage>
</organism>
<protein>
    <submittedName>
        <fullName evidence="4">3-deoxy-manno-octulosonate cytidylyltransferase</fullName>
        <ecNumber evidence="4">2.7.7.38</ecNumber>
    </submittedName>
</protein>
<evidence type="ECO:0000256" key="1">
    <source>
        <dbReference type="ARBA" id="ARBA00022679"/>
    </source>
</evidence>
<keyword evidence="2 4" id="KW-0548">Nucleotidyltransferase</keyword>
<evidence type="ECO:0000313" key="5">
    <source>
        <dbReference type="Proteomes" id="UP000766336"/>
    </source>
</evidence>
<name>A0ABS5Q9A0_9PROT</name>
<dbReference type="InterPro" id="IPR004528">
    <property type="entry name" value="KdsB"/>
</dbReference>
<comment type="caution">
    <text evidence="4">The sequence shown here is derived from an EMBL/GenBank/DDBJ whole genome shotgun (WGS) entry which is preliminary data.</text>
</comment>
<keyword evidence="5" id="KW-1185">Reference proteome</keyword>
<dbReference type="PANTHER" id="PTHR42866:SF2">
    <property type="entry name" value="3-DEOXY-MANNO-OCTULOSONATE CYTIDYLYLTRANSFERASE, MITOCHONDRIAL"/>
    <property type="match status" value="1"/>
</dbReference>
<keyword evidence="1 4" id="KW-0808">Transferase</keyword>
<dbReference type="Proteomes" id="UP000766336">
    <property type="component" value="Unassembled WGS sequence"/>
</dbReference>
<dbReference type="GO" id="GO:0008690">
    <property type="term" value="F:3-deoxy-manno-octulosonate cytidylyltransferase activity"/>
    <property type="evidence" value="ECO:0007669"/>
    <property type="project" value="UniProtKB-EC"/>
</dbReference>
<gene>
    <name evidence="4" type="ORF">KHU32_03800</name>
</gene>
<accession>A0ABS5Q9A0</accession>
<dbReference type="EMBL" id="JAHCDA010000001">
    <property type="protein sequence ID" value="MBS7810047.1"/>
    <property type="molecule type" value="Genomic_DNA"/>
</dbReference>
<dbReference type="NCBIfam" id="TIGR00466">
    <property type="entry name" value="kdsB"/>
    <property type="match status" value="1"/>
</dbReference>
<dbReference type="InterPro" id="IPR029044">
    <property type="entry name" value="Nucleotide-diphossugar_trans"/>
</dbReference>
<dbReference type="CDD" id="cd02517">
    <property type="entry name" value="CMP-KDO-Synthetase"/>
    <property type="match status" value="1"/>
</dbReference>
<evidence type="ECO:0000256" key="3">
    <source>
        <dbReference type="ARBA" id="ARBA00022985"/>
    </source>
</evidence>
<dbReference type="Pfam" id="PF02348">
    <property type="entry name" value="CTP_transf_3"/>
    <property type="match status" value="1"/>
</dbReference>
<dbReference type="PANTHER" id="PTHR42866">
    <property type="entry name" value="3-DEOXY-MANNO-OCTULOSONATE CYTIDYLYLTRANSFERASE"/>
    <property type="match status" value="1"/>
</dbReference>
<dbReference type="SUPFAM" id="SSF53448">
    <property type="entry name" value="Nucleotide-diphospho-sugar transferases"/>
    <property type="match status" value="1"/>
</dbReference>
<dbReference type="InterPro" id="IPR003329">
    <property type="entry name" value="Cytidylyl_trans"/>
</dbReference>
<sequence>MPSTPFRATGRGDSVCAKPDPDLFVLPHTGAGALHQPPPHERIPGSETVNPIVIIPARMAATRLPGKPLADIAGRPMIVHVLDRAREAGIGPVAVAAGEAEIVAAVEQAGGRAVLVADDLPSGTDRVQRSLAQLDPFGTHDVVVNLQGDVPTLDPELLRAVLKPLADPQVDIGTLVCPIADDVEAMTSSFVKAACAFEGEAEVAPALYFSRNPIPWGEGPRWHHIGVYAFRRRALERFVTLRESPLERREKLEQLRALEAGMRIAVTRVVHGPFGVDTPADLERARQLLG</sequence>
<proteinExistence type="predicted"/>